<proteinExistence type="predicted"/>
<dbReference type="Proteomes" id="UP000048948">
    <property type="component" value="Unassembled WGS sequence"/>
</dbReference>
<accession>A0A654U6I3</accession>
<reference evidence="4" key="2">
    <citation type="submission" date="2015-03" db="EMBL/GenBank/DDBJ databases">
        <authorList>
            <consortium name="Pathogen Informatics"/>
            <person name="Murphy D."/>
        </authorList>
    </citation>
    <scope>NUCLEOTIDE SEQUENCE</scope>
    <source>
        <strain evidence="4">N09902308</strain>
    </source>
</reference>
<dbReference type="AlphaFoldDB" id="A0A654U6I3"/>
<feature type="region of interest" description="Disordered" evidence="1">
    <location>
        <begin position="21"/>
        <end position="61"/>
    </location>
</feature>
<dbReference type="EMBL" id="CSBK01001165">
    <property type="protein sequence ID" value="COY38135.1"/>
    <property type="molecule type" value="Genomic_DNA"/>
</dbReference>
<dbReference type="EMBL" id="CNGE01000392">
    <property type="protein sequence ID" value="CKS65321.1"/>
    <property type="molecule type" value="Genomic_DNA"/>
</dbReference>
<dbReference type="Proteomes" id="UP000039021">
    <property type="component" value="Unassembled WGS sequence"/>
</dbReference>
<reference evidence="5 6" key="1">
    <citation type="submission" date="2015-03" db="EMBL/GenBank/DDBJ databases">
        <authorList>
            <consortium name="Pathogen Informatics"/>
        </authorList>
    </citation>
    <scope>NUCLEOTIDE SEQUENCE [LARGE SCALE GENOMIC DNA]</scope>
    <source>
        <strain evidence="3 7">Bir 172</strain>
        <strain evidence="2 6">C09601061</strain>
        <strain evidence="5">N09902308</strain>
    </source>
</reference>
<evidence type="ECO:0000313" key="7">
    <source>
        <dbReference type="Proteomes" id="UP000048948"/>
    </source>
</evidence>
<evidence type="ECO:0000256" key="1">
    <source>
        <dbReference type="SAM" id="MobiDB-lite"/>
    </source>
</evidence>
<protein>
    <submittedName>
        <fullName evidence="2">Uncharacterized protein</fullName>
    </submittedName>
</protein>
<dbReference type="Proteomes" id="UP000046680">
    <property type="component" value="Unassembled WGS sequence"/>
</dbReference>
<name>A0A654U6I3_MYCTX</name>
<feature type="compositionally biased region" description="Polar residues" evidence="1">
    <location>
        <begin position="21"/>
        <end position="30"/>
    </location>
</feature>
<evidence type="ECO:0000313" key="4">
    <source>
        <dbReference type="EMBL" id="COY38135.1"/>
    </source>
</evidence>
<evidence type="ECO:0000313" key="3">
    <source>
        <dbReference type="EMBL" id="CKS65321.1"/>
    </source>
</evidence>
<evidence type="ECO:0000313" key="5">
    <source>
        <dbReference type="Proteomes" id="UP000039021"/>
    </source>
</evidence>
<gene>
    <name evidence="2" type="ORF">ERS007657_03813</name>
    <name evidence="4" type="ORF">ERS007739_02516</name>
    <name evidence="3" type="ORF">ERS027646_02235</name>
</gene>
<organism evidence="2 6">
    <name type="scientific">Mycobacterium tuberculosis</name>
    <dbReference type="NCBI Taxonomy" id="1773"/>
    <lineage>
        <taxon>Bacteria</taxon>
        <taxon>Bacillati</taxon>
        <taxon>Actinomycetota</taxon>
        <taxon>Actinomycetes</taxon>
        <taxon>Mycobacteriales</taxon>
        <taxon>Mycobacteriaceae</taxon>
        <taxon>Mycobacterium</taxon>
        <taxon>Mycobacterium tuberculosis complex</taxon>
    </lineage>
</organism>
<evidence type="ECO:0000313" key="2">
    <source>
        <dbReference type="EMBL" id="CFS05984.1"/>
    </source>
</evidence>
<evidence type="ECO:0000313" key="6">
    <source>
        <dbReference type="Proteomes" id="UP000046680"/>
    </source>
</evidence>
<sequence>MSSRQPPASFISTLSAVSKSCAHSNPARSPDSSDLRCHSSSAATIARSAQPPTGKTPNDRANRSRCIIIVRYTAWPDSAWPSSWPITNRISSCVTRSYSPEVITVNGLPMPMVKASAIGDCIT</sequence>
<dbReference type="EMBL" id="CGCX01002058">
    <property type="protein sequence ID" value="CFS05984.1"/>
    <property type="molecule type" value="Genomic_DNA"/>
</dbReference>